<dbReference type="SMART" id="SM00237">
    <property type="entry name" value="Calx_beta"/>
    <property type="match status" value="1"/>
</dbReference>
<reference evidence="9 10" key="1">
    <citation type="submission" date="2020-03" db="EMBL/GenBank/DDBJ databases">
        <title>Two novel Motilibacter sp.</title>
        <authorList>
            <person name="Liu S."/>
        </authorList>
    </citation>
    <scope>NUCLEOTIDE SEQUENCE [LARGE SCALE GENOMIC DNA]</scope>
    <source>
        <strain evidence="9 10">E257</strain>
    </source>
</reference>
<feature type="region of interest" description="Disordered" evidence="7">
    <location>
        <begin position="54"/>
        <end position="91"/>
    </location>
</feature>
<dbReference type="Gene3D" id="2.150.10.10">
    <property type="entry name" value="Serralysin-like metalloprotease, C-terminal"/>
    <property type="match status" value="9"/>
</dbReference>
<dbReference type="PROSITE" id="PS00018">
    <property type="entry name" value="EF_HAND_1"/>
    <property type="match status" value="2"/>
</dbReference>
<evidence type="ECO:0000313" key="9">
    <source>
        <dbReference type="EMBL" id="NHC13647.1"/>
    </source>
</evidence>
<keyword evidence="5" id="KW-0106">Calcium</keyword>
<comment type="subcellular location">
    <subcellularLocation>
        <location evidence="1">Secreted</location>
    </subcellularLocation>
</comment>
<dbReference type="InterPro" id="IPR011049">
    <property type="entry name" value="Serralysin-like_metalloprot_C"/>
</dbReference>
<feature type="compositionally biased region" description="Basic and acidic residues" evidence="7">
    <location>
        <begin position="2722"/>
        <end position="2736"/>
    </location>
</feature>
<dbReference type="PRINTS" id="PR00313">
    <property type="entry name" value="CABNDNGRPT"/>
</dbReference>
<name>A0ABX0GS11_9ACTN</name>
<feature type="compositionally biased region" description="Low complexity" evidence="7">
    <location>
        <begin position="64"/>
        <end position="76"/>
    </location>
</feature>
<feature type="compositionally biased region" description="Pro residues" evidence="7">
    <location>
        <begin position="2741"/>
        <end position="2799"/>
    </location>
</feature>
<accession>A0ABX0GS11</accession>
<proteinExistence type="predicted"/>
<evidence type="ECO:0000256" key="6">
    <source>
        <dbReference type="SAM" id="Coils"/>
    </source>
</evidence>
<organism evidence="9 10">
    <name type="scientific">Motilibacter deserti</name>
    <dbReference type="NCBI Taxonomy" id="2714956"/>
    <lineage>
        <taxon>Bacteria</taxon>
        <taxon>Bacillati</taxon>
        <taxon>Actinomycetota</taxon>
        <taxon>Actinomycetes</taxon>
        <taxon>Motilibacterales</taxon>
        <taxon>Motilibacteraceae</taxon>
        <taxon>Motilibacter</taxon>
    </lineage>
</organism>
<dbReference type="PANTHER" id="PTHR38340:SF1">
    <property type="entry name" value="S-LAYER PROTEIN"/>
    <property type="match status" value="1"/>
</dbReference>
<feature type="compositionally biased region" description="Gly residues" evidence="7">
    <location>
        <begin position="1962"/>
        <end position="1975"/>
    </location>
</feature>
<evidence type="ECO:0000256" key="1">
    <source>
        <dbReference type="ARBA" id="ARBA00004613"/>
    </source>
</evidence>
<evidence type="ECO:0000259" key="8">
    <source>
        <dbReference type="SMART" id="SM00237"/>
    </source>
</evidence>
<dbReference type="EMBL" id="JAANNP010000002">
    <property type="protein sequence ID" value="NHC13647.1"/>
    <property type="molecule type" value="Genomic_DNA"/>
</dbReference>
<keyword evidence="3" id="KW-0732">Signal</keyword>
<dbReference type="Pfam" id="PF00353">
    <property type="entry name" value="HemolysinCabind"/>
    <property type="match status" value="13"/>
</dbReference>
<evidence type="ECO:0000256" key="4">
    <source>
        <dbReference type="ARBA" id="ARBA00022737"/>
    </source>
</evidence>
<dbReference type="InterPro" id="IPR050557">
    <property type="entry name" value="RTX_toxin/Mannuronan_C5-epim"/>
</dbReference>
<feature type="compositionally biased region" description="Polar residues" evidence="7">
    <location>
        <begin position="2269"/>
        <end position="2278"/>
    </location>
</feature>
<dbReference type="InterPro" id="IPR018511">
    <property type="entry name" value="Hemolysin-typ_Ca-bd_CS"/>
</dbReference>
<evidence type="ECO:0000256" key="2">
    <source>
        <dbReference type="ARBA" id="ARBA00022525"/>
    </source>
</evidence>
<dbReference type="InterPro" id="IPR003644">
    <property type="entry name" value="Calx_beta"/>
</dbReference>
<dbReference type="RefSeq" id="WP_166280297.1">
    <property type="nucleotide sequence ID" value="NZ_JAANNP010000002.1"/>
</dbReference>
<feature type="region of interest" description="Disordered" evidence="7">
    <location>
        <begin position="2221"/>
        <end position="2243"/>
    </location>
</feature>
<dbReference type="PROSITE" id="PS00330">
    <property type="entry name" value="HEMOLYSIN_CALCIUM"/>
    <property type="match status" value="6"/>
</dbReference>
<dbReference type="SUPFAM" id="SSF51120">
    <property type="entry name" value="beta-Roll"/>
    <property type="match status" value="7"/>
</dbReference>
<dbReference type="Pfam" id="PF03160">
    <property type="entry name" value="Calx-beta"/>
    <property type="match status" value="1"/>
</dbReference>
<comment type="caution">
    <text evidence="9">The sequence shown here is derived from an EMBL/GenBank/DDBJ whole genome shotgun (WGS) entry which is preliminary data.</text>
</comment>
<feature type="compositionally biased region" description="Low complexity" evidence="7">
    <location>
        <begin position="2435"/>
        <end position="2457"/>
    </location>
</feature>
<gene>
    <name evidence="9" type="ORF">G9H71_07615</name>
</gene>
<dbReference type="PANTHER" id="PTHR38340">
    <property type="entry name" value="S-LAYER PROTEIN"/>
    <property type="match status" value="1"/>
</dbReference>
<feature type="region of interest" description="Disordered" evidence="7">
    <location>
        <begin position="2269"/>
        <end position="2293"/>
    </location>
</feature>
<evidence type="ECO:0000256" key="5">
    <source>
        <dbReference type="ARBA" id="ARBA00022837"/>
    </source>
</evidence>
<evidence type="ECO:0000256" key="3">
    <source>
        <dbReference type="ARBA" id="ARBA00022729"/>
    </source>
</evidence>
<feature type="coiled-coil region" evidence="6">
    <location>
        <begin position="213"/>
        <end position="244"/>
    </location>
</feature>
<dbReference type="InterPro" id="IPR038081">
    <property type="entry name" value="CalX-like_sf"/>
</dbReference>
<feature type="region of interest" description="Disordered" evidence="7">
    <location>
        <begin position="1953"/>
        <end position="2004"/>
    </location>
</feature>
<dbReference type="InterPro" id="IPR001343">
    <property type="entry name" value="Hemolysn_Ca-bd"/>
</dbReference>
<keyword evidence="6" id="KW-0175">Coiled coil</keyword>
<feature type="region of interest" description="Disordered" evidence="7">
    <location>
        <begin position="2315"/>
        <end position="2524"/>
    </location>
</feature>
<feature type="region of interest" description="Disordered" evidence="7">
    <location>
        <begin position="2654"/>
        <end position="2829"/>
    </location>
</feature>
<sequence length="2922" mass="299050">MKRTAAHRAPRPHLGVRWTLAVVTMLAALAAMGALRAGAFSGPARTPELAFSFGPPGAMPAPAAPASTAPRDEQPAAAPPSAAPPAFRAASVQPGDPVSFDACAAEAVRESDEQTQWEFTGPGTAQQRWGCRVDVSFARPGTYTATVRVGEATRAQTVLVSTADPVAVAVGQGLRRFVASLGVVDAAKQLVAGMPLVGEAAVRAIDDKVDDWLDEAEAKIAEASQQAGQTIAELDAQLDDLNGDGDTTDDIDGLSGLKVDLDAGISPHAAATSYDITLKATVTVDAMPQLELLAEELKIGGQTLSGGMTFTSQTSFVLRPQLPEDKRFAIPAADAQIGSFKLAFAKAFAAGSTPLALDVGPLSATATGAVKADVAVGARFVDPNGDGVIDFGELGDPAKLVRVSCSSGGAQVALDVRAGLKGLEGKVGKVTLDDKNLCDGVKAPELELADLGDLRNVTAVDVVNALAQLTTALGSLQQAGDLDLPFVKEGLSSVAQLNEKLVKFFVDNGLTDPANPMATVTVPPEREAEFDSLDELVPKLTSALGVTPQQLGMRWEGRRLLFDVKQASDPAAKPNVGTLDFGDALQSTGLVSLTGSAKATIDPAYAVNVTAGIDLRPGLELDERAFLKAGDGPELSLDGVVTADVDLTGKASLLAVTVKDSANGSVPLLRRKDAAKPMVSVDLVDRSGDGYVTLAELAAAVAAAESPVRVTFNATVPPTDLLVSGSVIGQQVVGGKVTVSWPDVSVTSGTGALSVTADDTFKNQVLPFAYDPQNPTAVVGQVLAAAREMVVALRDQIAKDPSLKARLPLVGRSVADLDPLLGRLVTSLDEIIGAHDALTLAEAQKVMEKALAAALGLKGENPPDLVTLAYTPATADKQATLTATLTLGACTKARAPGRAGCTVSEDALKLPLNLELGDSSGAGLAGAGTTGDATIDYDARAVLSVGVRLPRVNLGNTTTTPPSSNGSDPVLFVRDDSSLDLGLGVAIGATLDATAGPLTLKVGSAEKPAKAALAARFTLKAATPTGAELRIGSELTNWISSLMPRKGQVTVHELDGQLRASCPGVTGVVDACAVLPVYAGSGATYLGDVKFTAPDLLTPTGWTFDASAIQQSLQNGSVQLQLILDGLQTLADKLAVALEAMPEGTKIPLLGVDVTAGADIVKRFDEGVLQPAQNIVAELQQQSTAGALRTKAQQLLGTLPVLRPGQQATVLLECQKGGGVGVCDDGASITTLHRFEVKLPIGATVQGEAPAFDVGFPGLRLKSDGQLAGKASFELDLGFGVDRVNGFYVTTDSTKPELRVTAAGALPNADGPANDLRAEIAFLPITLEDQHAGDEVTVTVGVDLVGAIAGGRIPVQQLGAAQLVTSVAADGRIDLALATALSGKSSLPKLKADLVIEGKFSWASNSSVSSSFSIKFNNVTFDMGSVITDFLKPVAADLRKYLSPLEPTIEALDKPIPGVAEAARWVGKPAPTWFDLFEAVDKLNTRPGQASGLQVITRVKTLVTLVKALDKASGASGELPLGSFTLDATEARSPVPADEVDGLLSSVSLTSGAGGTTKVFDRIGFSAKKELDNARAEGGFTFPAFDDPKQLFGMLLGKDVTLVHYDAGRLAIERGFQFSFPIGPFKLHIGGAAGVEGHFAAGYDTYGFRKAYQVLGDDDPSNNGVWDVSAGLLQGLYLDDYDKAGNDVPEITFWAELTAGASIGVPGLSVGAEGGIRGQVDINLRDDDGKLRFEDIGRQLKINKNPVCMFNASAKISAFIRAVVDTPFGDIKYPIANAVILDEPDLLDWCNTPQGDEEPKTAKRHSDGSLVLKTAAEADTFFVNQTAPGTVVINAKGVQEEFTGVTRVLGNMAGGNDIVEVQSSVDSRLDVVLCGGMGDDRLNATTGVVGLYGDNGPGFEVPDDEGKPEKVACAAAGSGGRDDLRAGAYSDVLDGGNGDDSFDAGAGNDTIDAGIGNDSLRGGAGDDTLKGGGGEDTTDYSDHTDAVRVTLPGPSGAGAEKDTADSVETVFGSSGDDVIVAPDDRTVRIDGGPGNDRIDGGAATDLLFGGIGNDTLAGGAGSNSLFGGAGDDRWVDGAGWDTYSGQDGFDTADYSAASGPVTVRLDRLQNDGVEGGSPDNVLDAERVLGGAYDDALRGSSLDEELRGNAGNDLIEGGPGNDGLFGGAGKDAVLGDAGIDTLDGEAGDDRVDGGKGADDLRGGADYDLMDYSERTSNLYVTKDDAVGDGGPEDVRGGSTPADNVHTDLEHIKTGTGNDNVWGWGGHDFLETQQGDDTLQGNGGSDRIEAGDGEDDVYDVEHNKRDTDTGDDAVFGGAGDDYIRGDGGNDTVEAGDGDDSVQTGSGRDTVRGGEGGDQLWAGAGDDTVEGGPGENSIRGEAGNDTLTGGPGVDRMQGNKGADTIVAGDGDNTVYGDDGQPASSGDGPNTVSGGSGRDVVYGGDAADVVTTGGGSDSVTGYAGNDTITTGPGEDWSYGNEGDDVLDGGTEKDVMEGDEGNDRLLGGTGRDALHGGQGNDVLASGVDDDSLWGDEGDDFLDGGANADAFYGGDGTDTLSYAEHSKPLLIRFDGNDDDGSEEDASSAYDDGRRDWLWGGIEAVVGTPAADVIGLQSGYLLPAITFDGRDGDDTLRVNLPGIATNVTLLGGPGDDTLVGGTGADVLDGGAGNDTESGGAGADRFVQGTAPNGADTLAGGPDADVADYSGRPAGSVAVTPNDVADDGAPGERDDVRSDVEGSRLGEVMPPPPPPPVDSTPTPTVPVPQPTQPQPQPTQPQPQPTRPAQPAPQPAQPAPPPAQPAPQPTQTAAPQPAPLKVSVKPASVAEGKPGKKSKLTFVVSLSAPAKGKVSVRWAAAGVTAKVGKDFAKASGTVTFRKGQRSATVTVLVLGDKAKEKNETLRVTLSKPAGAVLGTKTAVGTIRNDDK</sequence>
<protein>
    <recommendedName>
        <fullName evidence="8">Calx-beta domain-containing protein</fullName>
    </recommendedName>
</protein>
<dbReference type="Proteomes" id="UP000800981">
    <property type="component" value="Unassembled WGS sequence"/>
</dbReference>
<keyword evidence="4" id="KW-0677">Repeat</keyword>
<dbReference type="InterPro" id="IPR018247">
    <property type="entry name" value="EF_Hand_1_Ca_BS"/>
</dbReference>
<dbReference type="Gene3D" id="2.60.40.2030">
    <property type="match status" value="1"/>
</dbReference>
<dbReference type="SUPFAM" id="SSF141072">
    <property type="entry name" value="CalX-like"/>
    <property type="match status" value="1"/>
</dbReference>
<keyword evidence="10" id="KW-1185">Reference proteome</keyword>
<feature type="compositionally biased region" description="Polar residues" evidence="7">
    <location>
        <begin position="2418"/>
        <end position="2429"/>
    </location>
</feature>
<evidence type="ECO:0000256" key="7">
    <source>
        <dbReference type="SAM" id="MobiDB-lite"/>
    </source>
</evidence>
<feature type="domain" description="Calx-beta" evidence="8">
    <location>
        <begin position="2800"/>
        <end position="2901"/>
    </location>
</feature>
<keyword evidence="2" id="KW-0964">Secreted</keyword>
<evidence type="ECO:0000313" key="10">
    <source>
        <dbReference type="Proteomes" id="UP000800981"/>
    </source>
</evidence>